<comment type="subcellular location">
    <subcellularLocation>
        <location evidence="2">Cell membrane</location>
        <topology evidence="2">Multi-pass membrane protein</topology>
    </subcellularLocation>
</comment>
<dbReference type="SUPFAM" id="SSF52172">
    <property type="entry name" value="CheY-like"/>
    <property type="match status" value="1"/>
</dbReference>
<dbReference type="PROSITE" id="PS50109">
    <property type="entry name" value="HIS_KIN"/>
    <property type="match status" value="1"/>
</dbReference>
<dbReference type="InterPro" id="IPR036097">
    <property type="entry name" value="HisK_dim/P_sf"/>
</dbReference>
<evidence type="ECO:0000256" key="5">
    <source>
        <dbReference type="ARBA" id="ARBA00022475"/>
    </source>
</evidence>
<comment type="catalytic activity">
    <reaction evidence="1">
        <text>ATP + protein L-histidine = ADP + protein N-phospho-L-histidine.</text>
        <dbReference type="EC" id="2.7.13.3"/>
    </reaction>
</comment>
<dbReference type="SUPFAM" id="SSF47384">
    <property type="entry name" value="Homodimeric domain of signal transducing histidine kinase"/>
    <property type="match status" value="1"/>
</dbReference>
<dbReference type="Gene3D" id="1.10.287.130">
    <property type="match status" value="1"/>
</dbReference>
<dbReference type="SMART" id="SM00388">
    <property type="entry name" value="HisKA"/>
    <property type="match status" value="1"/>
</dbReference>
<comment type="caution">
    <text evidence="20">The sequence shown here is derived from an EMBL/GenBank/DDBJ whole genome shotgun (WGS) entry which is preliminary data.</text>
</comment>
<keyword evidence="7" id="KW-0808">Transferase</keyword>
<evidence type="ECO:0000256" key="15">
    <source>
        <dbReference type="ARBA" id="ARBA00024867"/>
    </source>
</evidence>
<dbReference type="PRINTS" id="PR00344">
    <property type="entry name" value="BCTRLSENSOR"/>
</dbReference>
<keyword evidence="14 17" id="KW-0472">Membrane</keyword>
<evidence type="ECO:0000256" key="3">
    <source>
        <dbReference type="ARBA" id="ARBA00012438"/>
    </source>
</evidence>
<dbReference type="InterPro" id="IPR005467">
    <property type="entry name" value="His_kinase_dom"/>
</dbReference>
<dbReference type="InterPro" id="IPR011006">
    <property type="entry name" value="CheY-like_superfamily"/>
</dbReference>
<protein>
    <recommendedName>
        <fullName evidence="4">Stage 0 sporulation protein A homolog</fullName>
        <ecNumber evidence="3">2.7.13.3</ecNumber>
    </recommendedName>
</protein>
<dbReference type="GO" id="GO:0000155">
    <property type="term" value="F:phosphorelay sensor kinase activity"/>
    <property type="evidence" value="ECO:0007669"/>
    <property type="project" value="InterPro"/>
</dbReference>
<keyword evidence="12 17" id="KW-1133">Transmembrane helix</keyword>
<dbReference type="SUPFAM" id="SSF103190">
    <property type="entry name" value="Sensory domain-like"/>
    <property type="match status" value="1"/>
</dbReference>
<dbReference type="CDD" id="cd18773">
    <property type="entry name" value="PDC1_HK_sensor"/>
    <property type="match status" value="1"/>
</dbReference>
<keyword evidence="9" id="KW-0547">Nucleotide-binding</keyword>
<evidence type="ECO:0000256" key="4">
    <source>
        <dbReference type="ARBA" id="ARBA00018672"/>
    </source>
</evidence>
<evidence type="ECO:0000256" key="16">
    <source>
        <dbReference type="PROSITE-ProRule" id="PRU00169"/>
    </source>
</evidence>
<dbReference type="Pfam" id="PF02518">
    <property type="entry name" value="HATPase_c"/>
    <property type="match status" value="1"/>
</dbReference>
<evidence type="ECO:0000256" key="9">
    <source>
        <dbReference type="ARBA" id="ARBA00022741"/>
    </source>
</evidence>
<dbReference type="AlphaFoldDB" id="A0A4R7KSJ2"/>
<evidence type="ECO:0000256" key="17">
    <source>
        <dbReference type="SAM" id="Phobius"/>
    </source>
</evidence>
<evidence type="ECO:0000256" key="10">
    <source>
        <dbReference type="ARBA" id="ARBA00022777"/>
    </source>
</evidence>
<feature type="domain" description="Histidine kinase" evidence="18">
    <location>
        <begin position="387"/>
        <end position="613"/>
    </location>
</feature>
<keyword evidence="10 20" id="KW-0418">Kinase</keyword>
<name>A0A4R7KSJ2_9CLOT</name>
<dbReference type="CDD" id="cd00156">
    <property type="entry name" value="REC"/>
    <property type="match status" value="1"/>
</dbReference>
<evidence type="ECO:0000256" key="1">
    <source>
        <dbReference type="ARBA" id="ARBA00000085"/>
    </source>
</evidence>
<evidence type="ECO:0000313" key="21">
    <source>
        <dbReference type="Proteomes" id="UP000295325"/>
    </source>
</evidence>
<evidence type="ECO:0000259" key="18">
    <source>
        <dbReference type="PROSITE" id="PS50109"/>
    </source>
</evidence>
<feature type="domain" description="Response regulatory" evidence="19">
    <location>
        <begin position="633"/>
        <end position="749"/>
    </location>
</feature>
<dbReference type="GO" id="GO:0005886">
    <property type="term" value="C:plasma membrane"/>
    <property type="evidence" value="ECO:0007669"/>
    <property type="project" value="UniProtKB-SubCell"/>
</dbReference>
<gene>
    <name evidence="20" type="ORF">EDD71_10349</name>
</gene>
<evidence type="ECO:0000256" key="7">
    <source>
        <dbReference type="ARBA" id="ARBA00022679"/>
    </source>
</evidence>
<keyword evidence="11" id="KW-0067">ATP-binding</keyword>
<keyword evidence="6 16" id="KW-0597">Phosphoprotein</keyword>
<evidence type="ECO:0000256" key="11">
    <source>
        <dbReference type="ARBA" id="ARBA00022840"/>
    </source>
</evidence>
<dbReference type="Gene3D" id="3.30.450.20">
    <property type="entry name" value="PAS domain"/>
    <property type="match status" value="1"/>
</dbReference>
<proteinExistence type="predicted"/>
<dbReference type="SMART" id="SM00387">
    <property type="entry name" value="HATPase_c"/>
    <property type="match status" value="1"/>
</dbReference>
<keyword evidence="5" id="KW-1003">Cell membrane</keyword>
<dbReference type="Pfam" id="PF00512">
    <property type="entry name" value="HisKA"/>
    <property type="match status" value="1"/>
</dbReference>
<dbReference type="InterPro" id="IPR029151">
    <property type="entry name" value="Sensor-like_sf"/>
</dbReference>
<dbReference type="InterPro" id="IPR036890">
    <property type="entry name" value="HATPase_C_sf"/>
</dbReference>
<dbReference type="PANTHER" id="PTHR43065:SF46">
    <property type="entry name" value="C4-DICARBOXYLATE TRANSPORT SENSOR PROTEIN DCTB"/>
    <property type="match status" value="1"/>
</dbReference>
<dbReference type="PANTHER" id="PTHR43065">
    <property type="entry name" value="SENSOR HISTIDINE KINASE"/>
    <property type="match status" value="1"/>
</dbReference>
<dbReference type="EMBL" id="SOAZ01000003">
    <property type="protein sequence ID" value="TDT62776.1"/>
    <property type="molecule type" value="Genomic_DNA"/>
</dbReference>
<dbReference type="InterPro" id="IPR003661">
    <property type="entry name" value="HisK_dim/P_dom"/>
</dbReference>
<evidence type="ECO:0000259" key="19">
    <source>
        <dbReference type="PROSITE" id="PS50110"/>
    </source>
</evidence>
<dbReference type="PROSITE" id="PS50110">
    <property type="entry name" value="RESPONSE_REGULATORY"/>
    <property type="match status" value="1"/>
</dbReference>
<evidence type="ECO:0000313" key="20">
    <source>
        <dbReference type="EMBL" id="TDT62776.1"/>
    </source>
</evidence>
<keyword evidence="21" id="KW-1185">Reference proteome</keyword>
<dbReference type="SUPFAM" id="SSF55874">
    <property type="entry name" value="ATPase domain of HSP90 chaperone/DNA topoisomerase II/histidine kinase"/>
    <property type="match status" value="1"/>
</dbReference>
<keyword evidence="8 17" id="KW-0812">Transmembrane</keyword>
<organism evidence="20 21">
    <name type="scientific">Fonticella tunisiensis</name>
    <dbReference type="NCBI Taxonomy" id="1096341"/>
    <lineage>
        <taxon>Bacteria</taxon>
        <taxon>Bacillati</taxon>
        <taxon>Bacillota</taxon>
        <taxon>Clostridia</taxon>
        <taxon>Eubacteriales</taxon>
        <taxon>Clostridiaceae</taxon>
        <taxon>Fonticella</taxon>
    </lineage>
</organism>
<dbReference type="Proteomes" id="UP000295325">
    <property type="component" value="Unassembled WGS sequence"/>
</dbReference>
<dbReference type="Gene3D" id="3.40.50.2300">
    <property type="match status" value="1"/>
</dbReference>
<reference evidence="20 21" key="1">
    <citation type="submission" date="2019-03" db="EMBL/GenBank/DDBJ databases">
        <title>Genomic Encyclopedia of Type Strains, Phase IV (KMG-IV): sequencing the most valuable type-strain genomes for metagenomic binning, comparative biology and taxonomic classification.</title>
        <authorList>
            <person name="Goeker M."/>
        </authorList>
    </citation>
    <scope>NUCLEOTIDE SEQUENCE [LARGE SCALE GENOMIC DNA]</scope>
    <source>
        <strain evidence="20 21">DSM 24455</strain>
    </source>
</reference>
<dbReference type="OrthoDB" id="9784397at2"/>
<comment type="function">
    <text evidence="15">May play the central regulatory role in sporulation. It may be an element of the effector pathway responsible for the activation of sporulation genes in response to nutritional stress. Spo0A may act in concert with spo0H (a sigma factor) to control the expression of some genes that are critical to the sporulation process.</text>
</comment>
<accession>A0A4R7KSJ2</accession>
<dbReference type="Gene3D" id="3.30.565.10">
    <property type="entry name" value="Histidine kinase-like ATPase, C-terminal domain"/>
    <property type="match status" value="1"/>
</dbReference>
<dbReference type="EC" id="2.7.13.3" evidence="3"/>
<dbReference type="InterPro" id="IPR001789">
    <property type="entry name" value="Sig_transdc_resp-reg_receiver"/>
</dbReference>
<keyword evidence="13" id="KW-0902">Two-component regulatory system</keyword>
<feature type="transmembrane region" description="Helical" evidence="17">
    <location>
        <begin position="22"/>
        <end position="40"/>
    </location>
</feature>
<dbReference type="Pfam" id="PF00072">
    <property type="entry name" value="Response_reg"/>
    <property type="match status" value="1"/>
</dbReference>
<dbReference type="InterPro" id="IPR003594">
    <property type="entry name" value="HATPase_dom"/>
</dbReference>
<dbReference type="CDD" id="cd12912">
    <property type="entry name" value="PDC2_MCP_like"/>
    <property type="match status" value="1"/>
</dbReference>
<evidence type="ECO:0000256" key="6">
    <source>
        <dbReference type="ARBA" id="ARBA00022553"/>
    </source>
</evidence>
<dbReference type="InterPro" id="IPR004358">
    <property type="entry name" value="Sig_transdc_His_kin-like_C"/>
</dbReference>
<dbReference type="InterPro" id="IPR033479">
    <property type="entry name" value="dCache_1"/>
</dbReference>
<evidence type="ECO:0000256" key="13">
    <source>
        <dbReference type="ARBA" id="ARBA00023012"/>
    </source>
</evidence>
<dbReference type="SMART" id="SM00448">
    <property type="entry name" value="REC"/>
    <property type="match status" value="1"/>
</dbReference>
<dbReference type="CDD" id="cd00082">
    <property type="entry name" value="HisKA"/>
    <property type="match status" value="1"/>
</dbReference>
<evidence type="ECO:0000256" key="14">
    <source>
        <dbReference type="ARBA" id="ARBA00023136"/>
    </source>
</evidence>
<evidence type="ECO:0000256" key="12">
    <source>
        <dbReference type="ARBA" id="ARBA00022989"/>
    </source>
</evidence>
<sequence length="755" mass="85752">MIGTLINRWFERATFKKGRAKIIVYITLVLILSTLIYLTYDEYKKAIIVQQQQNMLRTARSISRSIELFTREVVDSIRILTLDKDFAKNISDIEQGKVLDVYNDKLKSYYEAEGKALNAVYLFDENGKLLTQYPQGKTQINSILKADIDYVVIGKKTHIGKVYLDEAKNTFILSVSEPVFDGDNFKGVVSVEISLYDIYNRLIAPVKVGEKGYAMVKDQYGTIIMHPVKEQVGMNVIDSRKKKYPDLDYSELEDLIKNQLKGNEGTAIYYSYWWGDNVLRKIKKLNAYTPVRLGEQFWVIALVMSYDEIQEPINKFLIKIAGIVSLIASLIYILISELIMMRKSKEELEKETIYLKMLNESSEKLRKKEAELYHSHKLKMIGTLAGGIAHDINNLLTPILGYSELLLESLPEGSEYYDDIDEIFKAAQRGKELVEQILSFSRNDTGAVKMESFSISRITKETLKLLKTVLPKNVVLKENIKEDCGYIRGNYAQIHQVIFNLCTNAYQAIKDNEGIIEISLRTVQGAEINENNVSLSSERNYVELTVKDTGCGMDEETKVRIFEPFFTTKTIGEGTGLGLFVVQSIIDKHEGAITVESEKGRGSCFRVYLPLIDGQADLENDNGPEVTIKNNKKILLVDDNEKIIKVLKKGLEHLGYEVVAETNSQRALEKFWSDYNKFDIVITDYMMPGLKGSELAADIKKIKKNTGVILMSGYIDESEKVVSSNNLIDAYISKPIELIKLSKVIERVLVGMSLK</sequence>
<evidence type="ECO:0000256" key="8">
    <source>
        <dbReference type="ARBA" id="ARBA00022692"/>
    </source>
</evidence>
<dbReference type="Pfam" id="PF02743">
    <property type="entry name" value="dCache_1"/>
    <property type="match status" value="1"/>
</dbReference>
<feature type="modified residue" description="4-aspartylphosphate" evidence="16">
    <location>
        <position position="684"/>
    </location>
</feature>
<evidence type="ECO:0000256" key="2">
    <source>
        <dbReference type="ARBA" id="ARBA00004651"/>
    </source>
</evidence>
<dbReference type="GO" id="GO:0005524">
    <property type="term" value="F:ATP binding"/>
    <property type="evidence" value="ECO:0007669"/>
    <property type="project" value="UniProtKB-KW"/>
</dbReference>